<protein>
    <submittedName>
        <fullName evidence="2">Uncharacterized protein</fullName>
    </submittedName>
</protein>
<accession>A0AA45WQ78</accession>
<evidence type="ECO:0000256" key="1">
    <source>
        <dbReference type="SAM" id="SignalP"/>
    </source>
</evidence>
<feature type="chain" id="PRO_5041350316" evidence="1">
    <location>
        <begin position="18"/>
        <end position="129"/>
    </location>
</feature>
<proteinExistence type="predicted"/>
<name>A0AA45WQ78_9AQUI</name>
<dbReference type="EMBL" id="FXTX01000030">
    <property type="protein sequence ID" value="SMP23653.1"/>
    <property type="molecule type" value="Genomic_DNA"/>
</dbReference>
<sequence>MKKLILATLSAVSLAFAGNTDMANSVNELVKSGVDKYLPQLKPDNAFSKMSLKTSYYAKFKEYFLQSKTEDDAITLAISYLEPVNWHSFQLVKTCYMALKSEAYFGLNSPETQRLILDCEEKATALRLE</sequence>
<evidence type="ECO:0000313" key="2">
    <source>
        <dbReference type="EMBL" id="SMP23653.1"/>
    </source>
</evidence>
<keyword evidence="1" id="KW-0732">Signal</keyword>
<dbReference type="AlphaFoldDB" id="A0AA45WQ78"/>
<reference evidence="2" key="1">
    <citation type="submission" date="2017-05" db="EMBL/GenBank/DDBJ databases">
        <authorList>
            <person name="Varghese N."/>
            <person name="Submissions S."/>
        </authorList>
    </citation>
    <scope>NUCLEOTIDE SEQUENCE</scope>
    <source>
        <strain evidence="2">DSM 18763</strain>
    </source>
</reference>
<dbReference type="Proteomes" id="UP001157947">
    <property type="component" value="Unassembled WGS sequence"/>
</dbReference>
<organism evidence="2 3">
    <name type="scientific">Venenivibrio stagnispumantis</name>
    <dbReference type="NCBI Taxonomy" id="407998"/>
    <lineage>
        <taxon>Bacteria</taxon>
        <taxon>Pseudomonadati</taxon>
        <taxon>Aquificota</taxon>
        <taxon>Aquificia</taxon>
        <taxon>Aquificales</taxon>
        <taxon>Hydrogenothermaceae</taxon>
        <taxon>Venenivibrio</taxon>
    </lineage>
</organism>
<feature type="signal peptide" evidence="1">
    <location>
        <begin position="1"/>
        <end position="17"/>
    </location>
</feature>
<dbReference type="RefSeq" id="WP_265134540.1">
    <property type="nucleotide sequence ID" value="NZ_FXTX01000030.1"/>
</dbReference>
<keyword evidence="3" id="KW-1185">Reference proteome</keyword>
<gene>
    <name evidence="2" type="ORF">SAMN06264868_1308</name>
</gene>
<evidence type="ECO:0000313" key="3">
    <source>
        <dbReference type="Proteomes" id="UP001157947"/>
    </source>
</evidence>
<comment type="caution">
    <text evidence="2">The sequence shown here is derived from an EMBL/GenBank/DDBJ whole genome shotgun (WGS) entry which is preliminary data.</text>
</comment>